<sequence length="241" mass="25589">MPRRAPFLPALAGLLLAVTGCTPAVPAADDPEPPASASPSAAPGAPGDAADGIPLADAIDRLTISPEHTGGYDRAAFRHWTSGLDPDDGCDTREELLLAEAVEPPTKGAGCKLTGGEWLSYYDEVTVADPRSLDVDHVVPLEEGWSSGAHAWDADRRETFANDLAAPRSLVAVTATTNRSKGKRDPAEWLPPAASALCTYLEDWTGTKLRWELTADQAEHDTLLRLARDCPDSVVTYEPAP</sequence>
<feature type="compositionally biased region" description="Low complexity" evidence="1">
    <location>
        <begin position="35"/>
        <end position="53"/>
    </location>
</feature>
<dbReference type="RefSeq" id="WP_164334209.1">
    <property type="nucleotide sequence ID" value="NZ_JAAGMD010000321.1"/>
</dbReference>
<keyword evidence="4" id="KW-0255">Endonuclease</keyword>
<dbReference type="PROSITE" id="PS51257">
    <property type="entry name" value="PROKAR_LIPOPROTEIN"/>
    <property type="match status" value="1"/>
</dbReference>
<feature type="region of interest" description="Disordered" evidence="1">
    <location>
        <begin position="25"/>
        <end position="53"/>
    </location>
</feature>
<dbReference type="PANTHER" id="PTHR24094">
    <property type="entry name" value="SECRETED PROTEIN"/>
    <property type="match status" value="1"/>
</dbReference>
<protein>
    <submittedName>
        <fullName evidence="4">HNH endonuclease</fullName>
    </submittedName>
</protein>
<dbReference type="EMBL" id="JAAGMD010000321">
    <property type="protein sequence ID" value="NEA86629.1"/>
    <property type="molecule type" value="Genomic_DNA"/>
</dbReference>
<keyword evidence="4" id="KW-0540">Nuclease</keyword>
<dbReference type="PANTHER" id="PTHR24094:SF15">
    <property type="entry name" value="AMP-DEPENDENT SYNTHETASE_LIGASE DOMAIN-CONTAINING PROTEIN-RELATED"/>
    <property type="match status" value="1"/>
</dbReference>
<gene>
    <name evidence="4" type="ORF">G3I53_11365</name>
</gene>
<name>A0A6G3QT09_9ACTN</name>
<keyword evidence="2" id="KW-0732">Signal</keyword>
<organism evidence="4">
    <name type="scientific">Streptomyces sp. SID14436</name>
    <dbReference type="NCBI Taxonomy" id="2706070"/>
    <lineage>
        <taxon>Bacteria</taxon>
        <taxon>Bacillati</taxon>
        <taxon>Actinomycetota</taxon>
        <taxon>Actinomycetes</taxon>
        <taxon>Kitasatosporales</taxon>
        <taxon>Streptomycetaceae</taxon>
        <taxon>Streptomyces</taxon>
    </lineage>
</organism>
<dbReference type="AlphaFoldDB" id="A0A6G3QT09"/>
<evidence type="ECO:0000259" key="3">
    <source>
        <dbReference type="Pfam" id="PF07510"/>
    </source>
</evidence>
<dbReference type="InterPro" id="IPR011089">
    <property type="entry name" value="GmrSD_C"/>
</dbReference>
<feature type="signal peptide" evidence="2">
    <location>
        <begin position="1"/>
        <end position="27"/>
    </location>
</feature>
<accession>A0A6G3QT09</accession>
<dbReference type="GO" id="GO:0004519">
    <property type="term" value="F:endonuclease activity"/>
    <property type="evidence" value="ECO:0007669"/>
    <property type="project" value="UniProtKB-KW"/>
</dbReference>
<proteinExistence type="predicted"/>
<feature type="domain" description="GmrSD restriction endonucleases C-terminal" evidence="3">
    <location>
        <begin position="126"/>
        <end position="225"/>
    </location>
</feature>
<evidence type="ECO:0000256" key="2">
    <source>
        <dbReference type="SAM" id="SignalP"/>
    </source>
</evidence>
<evidence type="ECO:0000256" key="1">
    <source>
        <dbReference type="SAM" id="MobiDB-lite"/>
    </source>
</evidence>
<evidence type="ECO:0000313" key="4">
    <source>
        <dbReference type="EMBL" id="NEA86629.1"/>
    </source>
</evidence>
<comment type="caution">
    <text evidence="4">The sequence shown here is derived from an EMBL/GenBank/DDBJ whole genome shotgun (WGS) entry which is preliminary data.</text>
</comment>
<reference evidence="4" key="1">
    <citation type="submission" date="2020-01" db="EMBL/GenBank/DDBJ databases">
        <title>Insect and environment-associated Actinomycetes.</title>
        <authorList>
            <person name="Currrie C."/>
            <person name="Chevrette M."/>
            <person name="Carlson C."/>
            <person name="Stubbendieck R."/>
            <person name="Wendt-Pienkowski E."/>
        </authorList>
    </citation>
    <scope>NUCLEOTIDE SEQUENCE</scope>
    <source>
        <strain evidence="4">SID14436</strain>
    </source>
</reference>
<dbReference type="Pfam" id="PF07510">
    <property type="entry name" value="GmrSD_C"/>
    <property type="match status" value="1"/>
</dbReference>
<keyword evidence="4" id="KW-0378">Hydrolase</keyword>
<feature type="chain" id="PRO_5026049033" evidence="2">
    <location>
        <begin position="28"/>
        <end position="241"/>
    </location>
</feature>